<keyword evidence="4 5" id="KW-0456">Lyase</keyword>
<evidence type="ECO:0000256" key="4">
    <source>
        <dbReference type="ARBA" id="ARBA00023239"/>
    </source>
</evidence>
<comment type="cofactor">
    <cofactor evidence="1 5 7 8">
        <name>pyridoxal 5'-phosphate</name>
        <dbReference type="ChEBI" id="CHEBI:597326"/>
    </cofactor>
</comment>
<dbReference type="GO" id="GO:0008836">
    <property type="term" value="F:diaminopimelate decarboxylase activity"/>
    <property type="evidence" value="ECO:0007669"/>
    <property type="project" value="UniProtKB-UniRule"/>
</dbReference>
<evidence type="ECO:0000313" key="10">
    <source>
        <dbReference type="EMBL" id="GAN81090.1"/>
    </source>
</evidence>
<dbReference type="SUPFAM" id="SSF50621">
    <property type="entry name" value="Alanine racemase C-terminal domain-like"/>
    <property type="match status" value="1"/>
</dbReference>
<accession>A0A0D6PH34</accession>
<keyword evidence="5 8" id="KW-0457">Lysine biosynthesis</keyword>
<dbReference type="AlphaFoldDB" id="A0A0D6PH34"/>
<dbReference type="PRINTS" id="PR01179">
    <property type="entry name" value="ODADCRBXLASE"/>
</dbReference>
<protein>
    <recommendedName>
        <fullName evidence="5 6">Diaminopimelate decarboxylase</fullName>
        <shortName evidence="5">DAP decarboxylase</shortName>
        <shortName evidence="5">DAPDC</shortName>
        <ecNumber evidence="5 6">4.1.1.20</ecNumber>
    </recommendedName>
</protein>
<dbReference type="InterPro" id="IPR000183">
    <property type="entry name" value="Orn/DAP/Arg_de-COase"/>
</dbReference>
<feature type="binding site" evidence="5">
    <location>
        <position position="366"/>
    </location>
    <ligand>
        <name>substrate</name>
    </ligand>
</feature>
<dbReference type="HAMAP" id="MF_02120">
    <property type="entry name" value="LysA"/>
    <property type="match status" value="1"/>
</dbReference>
<evidence type="ECO:0000259" key="9">
    <source>
        <dbReference type="Pfam" id="PF02784"/>
    </source>
</evidence>
<dbReference type="Proteomes" id="UP000032668">
    <property type="component" value="Unassembled WGS sequence"/>
</dbReference>
<dbReference type="EMBL" id="BANC01000073">
    <property type="protein sequence ID" value="GAN81090.1"/>
    <property type="molecule type" value="Genomic_DNA"/>
</dbReference>
<evidence type="ECO:0000313" key="11">
    <source>
        <dbReference type="Proteomes" id="UP000032668"/>
    </source>
</evidence>
<evidence type="ECO:0000256" key="2">
    <source>
        <dbReference type="ARBA" id="ARBA00022793"/>
    </source>
</evidence>
<proteinExistence type="inferred from homology"/>
<keyword evidence="3 5" id="KW-0663">Pyridoxal phosphate</keyword>
<dbReference type="GO" id="GO:0009089">
    <property type="term" value="P:lysine biosynthetic process via diaminopimelate"/>
    <property type="evidence" value="ECO:0007669"/>
    <property type="project" value="UniProtKB-UniRule"/>
</dbReference>
<feature type="binding site" evidence="5">
    <location>
        <position position="298"/>
    </location>
    <ligand>
        <name>substrate</name>
    </ligand>
</feature>
<dbReference type="InterPro" id="IPR022644">
    <property type="entry name" value="De-COase2_N"/>
</dbReference>
<feature type="binding site" evidence="5">
    <location>
        <position position="337"/>
    </location>
    <ligand>
        <name>substrate</name>
    </ligand>
</feature>
<comment type="caution">
    <text evidence="10">The sequence shown here is derived from an EMBL/GenBank/DDBJ whole genome shotgun (WGS) entry which is preliminary data.</text>
</comment>
<dbReference type="Gene3D" id="3.20.20.10">
    <property type="entry name" value="Alanine racemase"/>
    <property type="match status" value="1"/>
</dbReference>
<dbReference type="SUPFAM" id="SSF51419">
    <property type="entry name" value="PLP-binding barrel"/>
    <property type="match status" value="1"/>
</dbReference>
<keyword evidence="11" id="KW-1185">Reference proteome</keyword>
<feature type="binding site" evidence="5">
    <location>
        <position position="394"/>
    </location>
    <ligand>
        <name>pyridoxal 5'-phosphate</name>
        <dbReference type="ChEBI" id="CHEBI:597326"/>
    </ligand>
</feature>
<dbReference type="OrthoDB" id="9802241at2"/>
<comment type="subunit">
    <text evidence="5">Homodimer.</text>
</comment>
<reference evidence="10 11" key="1">
    <citation type="submission" date="2012-11" db="EMBL/GenBank/DDBJ databases">
        <title>Whole genome sequence of Acidocella aminolytica 101 = DSM 11237.</title>
        <authorList>
            <person name="Azuma Y."/>
            <person name="Higashiura N."/>
            <person name="Hirakawa H."/>
            <person name="Matsushita K."/>
        </authorList>
    </citation>
    <scope>NUCLEOTIDE SEQUENCE [LARGE SCALE GENOMIC DNA]</scope>
    <source>
        <strain evidence="11">101 / DSM 11237</strain>
    </source>
</reference>
<dbReference type="PANTHER" id="PTHR43727:SF2">
    <property type="entry name" value="GROUP IV DECARBOXYLASE"/>
    <property type="match status" value="1"/>
</dbReference>
<dbReference type="RefSeq" id="WP_048879480.1">
    <property type="nucleotide sequence ID" value="NZ_BANC01000073.1"/>
</dbReference>
<feature type="active site" description="Proton donor" evidence="7">
    <location>
        <position position="365"/>
    </location>
</feature>
<dbReference type="InterPro" id="IPR009006">
    <property type="entry name" value="Ala_racemase/Decarboxylase_C"/>
</dbReference>
<dbReference type="UniPathway" id="UPA00034">
    <property type="reaction ID" value="UER00027"/>
</dbReference>
<gene>
    <name evidence="5" type="primary">lysA</name>
    <name evidence="10" type="ORF">Aam_075_003</name>
</gene>
<evidence type="ECO:0000256" key="5">
    <source>
        <dbReference type="HAMAP-Rule" id="MF_02120"/>
    </source>
</evidence>
<feature type="modified residue" description="N6-(pyridoxal phosphate)lysine" evidence="5 7">
    <location>
        <position position="82"/>
    </location>
</feature>
<evidence type="ECO:0000256" key="7">
    <source>
        <dbReference type="PIRSR" id="PIRSR600183-50"/>
    </source>
</evidence>
<sequence length="444" mass="46731">MADMNFTGPDPDLQDLLAARPQLEMHAQDGLCLEGVPLNAIADKYGTPVWVYGAGTMRARYAALRDAFAAENVPMHIHYAVKANDHLAVLNLFREQGAGADVVSIGEFLRAAQAGIVAKDVVYSGVGKSEAELEAALCAGIGQINAESAEEVEMISAVASRLGVVANIALRMNPDVDAGTHAKITTGLAGNKFGIAAVDISYLYARAAKLPGVRVAGIAMHIGSQILSTEPYHLAYEKGAEMVRALREAGQSVEVLDIGGGLGIGYQDEPGLSPNAFAAVVRQVTNGLGVRLMMEPGRYLAGPAGVLLGSVILQKQAGKRFVVLDAAMNDLMRPAMYEAWHGILPLDATAYRSALSPADVVGPICESADQFANDRALPDLKPGTRVALLDTGAYGAVMSSTYNARPRPAAVLVDKGGFMLITKRQDIQSLWDGEIVPGPDQAPS</sequence>
<dbReference type="NCBIfam" id="TIGR01048">
    <property type="entry name" value="lysA"/>
    <property type="match status" value="1"/>
</dbReference>
<evidence type="ECO:0000256" key="8">
    <source>
        <dbReference type="RuleBase" id="RU003738"/>
    </source>
</evidence>
<comment type="similarity">
    <text evidence="5">Belongs to the Orn/Lys/Arg decarboxylase class-II family. LysA subfamily.</text>
</comment>
<dbReference type="FunFam" id="3.20.20.10:FF:000003">
    <property type="entry name" value="Diaminopimelate decarboxylase"/>
    <property type="match status" value="1"/>
</dbReference>
<feature type="binding site" evidence="5">
    <location>
        <begin position="295"/>
        <end position="298"/>
    </location>
    <ligand>
        <name>pyridoxal 5'-phosphate</name>
        <dbReference type="ChEBI" id="CHEBI:597326"/>
    </ligand>
</feature>
<comment type="pathway">
    <text evidence="5 8">Amino-acid biosynthesis; L-lysine biosynthesis via DAP pathway; L-lysine from DL-2,6-diaminopimelate: step 1/1.</text>
</comment>
<name>A0A0D6PH34_9PROT</name>
<dbReference type="PANTHER" id="PTHR43727">
    <property type="entry name" value="DIAMINOPIMELATE DECARBOXYLASE"/>
    <property type="match status" value="1"/>
</dbReference>
<dbReference type="InterPro" id="IPR029066">
    <property type="entry name" value="PLP-binding_barrel"/>
</dbReference>
<evidence type="ECO:0000256" key="3">
    <source>
        <dbReference type="ARBA" id="ARBA00022898"/>
    </source>
</evidence>
<keyword evidence="5" id="KW-0028">Amino-acid biosynthesis</keyword>
<dbReference type="PROSITE" id="PS00879">
    <property type="entry name" value="ODR_DC_2_2"/>
    <property type="match status" value="1"/>
</dbReference>
<dbReference type="PRINTS" id="PR01181">
    <property type="entry name" value="DAPDCRBXLASE"/>
</dbReference>
<feature type="binding site" evidence="5">
    <location>
        <position position="394"/>
    </location>
    <ligand>
        <name>substrate</name>
    </ligand>
</feature>
<comment type="catalytic activity">
    <reaction evidence="5 8">
        <text>meso-2,6-diaminopimelate + H(+) = L-lysine + CO2</text>
        <dbReference type="Rhea" id="RHEA:15101"/>
        <dbReference type="ChEBI" id="CHEBI:15378"/>
        <dbReference type="ChEBI" id="CHEBI:16526"/>
        <dbReference type="ChEBI" id="CHEBI:32551"/>
        <dbReference type="ChEBI" id="CHEBI:57791"/>
        <dbReference type="EC" id="4.1.1.20"/>
    </reaction>
</comment>
<feature type="domain" description="Orn/DAP/Arg decarboxylase 2 N-terminal" evidence="9">
    <location>
        <begin position="56"/>
        <end position="301"/>
    </location>
</feature>
<organism evidence="10 11">
    <name type="scientific">Acidocella aminolytica 101 = DSM 11237</name>
    <dbReference type="NCBI Taxonomy" id="1120923"/>
    <lineage>
        <taxon>Bacteria</taxon>
        <taxon>Pseudomonadati</taxon>
        <taxon>Pseudomonadota</taxon>
        <taxon>Alphaproteobacteria</taxon>
        <taxon>Acetobacterales</taxon>
        <taxon>Acidocellaceae</taxon>
        <taxon>Acidocella</taxon>
    </lineage>
</organism>
<feature type="binding site" evidence="5">
    <location>
        <position position="261"/>
    </location>
    <ligand>
        <name>pyridoxal 5'-phosphate</name>
        <dbReference type="ChEBI" id="CHEBI:597326"/>
    </ligand>
</feature>
<dbReference type="InterPro" id="IPR022657">
    <property type="entry name" value="De-COase2_CS"/>
</dbReference>
<dbReference type="STRING" id="1120923.SAMN02746095_03858"/>
<dbReference type="InterPro" id="IPR002986">
    <property type="entry name" value="DAP_deCOOHase_LysA"/>
</dbReference>
<keyword evidence="2 5" id="KW-0210">Decarboxylase</keyword>
<comment type="function">
    <text evidence="5">Specifically catalyzes the decarboxylation of meso-diaminopimelate (meso-DAP) to L-lysine.</text>
</comment>
<dbReference type="CDD" id="cd06828">
    <property type="entry name" value="PLPDE_III_DapDC"/>
    <property type="match status" value="1"/>
</dbReference>
<dbReference type="Gene3D" id="2.40.37.10">
    <property type="entry name" value="Lyase, Ornithine Decarboxylase, Chain A, domain 1"/>
    <property type="match status" value="1"/>
</dbReference>
<feature type="binding site" evidence="5">
    <location>
        <position position="333"/>
    </location>
    <ligand>
        <name>substrate</name>
    </ligand>
</feature>
<dbReference type="GO" id="GO:0030170">
    <property type="term" value="F:pyridoxal phosphate binding"/>
    <property type="evidence" value="ECO:0007669"/>
    <property type="project" value="UniProtKB-UniRule"/>
</dbReference>
<evidence type="ECO:0000256" key="6">
    <source>
        <dbReference type="NCBIfam" id="TIGR01048"/>
    </source>
</evidence>
<dbReference type="EC" id="4.1.1.20" evidence="5 6"/>
<evidence type="ECO:0000256" key="1">
    <source>
        <dbReference type="ARBA" id="ARBA00001933"/>
    </source>
</evidence>
<dbReference type="Pfam" id="PF02784">
    <property type="entry name" value="Orn_Arg_deC_N"/>
    <property type="match status" value="1"/>
</dbReference>